<dbReference type="AlphaFoldDB" id="A0A380QUB8"/>
<reference evidence="1 2" key="1">
    <citation type="submission" date="2018-06" db="EMBL/GenBank/DDBJ databases">
        <authorList>
            <consortium name="Pathogen Informatics"/>
            <person name="Doyle S."/>
        </authorList>
    </citation>
    <scope>NUCLEOTIDE SEQUENCE [LARGE SCALE GENOMIC DNA]</scope>
    <source>
        <strain evidence="1 2">NCTC10476</strain>
    </source>
</reference>
<evidence type="ECO:0000313" key="2">
    <source>
        <dbReference type="Proteomes" id="UP000255169"/>
    </source>
</evidence>
<dbReference type="Proteomes" id="UP000255169">
    <property type="component" value="Unassembled WGS sequence"/>
</dbReference>
<sequence>MKINCLIISCAILITSSGMTKNHLAPPLSPAYLLNQCTLPFFCHEQDRPAAPLFIPPLLASNNGKLEIQRQNPAWINKNLSDLYSVQGIKSEYFLVNGRGQIKVEITTLAPLLITAYLFDINGKEQAQTEEWVNNQSKELMLALENLSHGRYRLVIKALDADGRSAIKVHHISLINRSMTTPS</sequence>
<evidence type="ECO:0000313" key="1">
    <source>
        <dbReference type="EMBL" id="SUQ01624.1"/>
    </source>
</evidence>
<gene>
    <name evidence="1" type="ORF">NCTC10476_02995</name>
</gene>
<dbReference type="EMBL" id="UHJG01000001">
    <property type="protein sequence ID" value="SUQ01624.1"/>
    <property type="molecule type" value="Genomic_DNA"/>
</dbReference>
<accession>A0A380QUB8</accession>
<organism evidence="1 2">
    <name type="scientific">Yersinia ruckeri</name>
    <dbReference type="NCBI Taxonomy" id="29486"/>
    <lineage>
        <taxon>Bacteria</taxon>
        <taxon>Pseudomonadati</taxon>
        <taxon>Pseudomonadota</taxon>
        <taxon>Gammaproteobacteria</taxon>
        <taxon>Enterobacterales</taxon>
        <taxon>Yersiniaceae</taxon>
        <taxon>Yersinia</taxon>
    </lineage>
</organism>
<keyword evidence="2" id="KW-1185">Reference proteome</keyword>
<protein>
    <submittedName>
        <fullName evidence="1">N-acetylglucosamine-binding protein A</fullName>
    </submittedName>
</protein>
<name>A0A380QUB8_YERRU</name>
<dbReference type="Gene3D" id="2.60.40.2550">
    <property type="match status" value="1"/>
</dbReference>
<proteinExistence type="predicted"/>